<evidence type="ECO:0000313" key="2">
    <source>
        <dbReference type="Proteomes" id="UP000314294"/>
    </source>
</evidence>
<comment type="caution">
    <text evidence="1">The sequence shown here is derived from an EMBL/GenBank/DDBJ whole genome shotgun (WGS) entry which is preliminary data.</text>
</comment>
<proteinExistence type="predicted"/>
<name>A0A4Z2HFW8_9TELE</name>
<gene>
    <name evidence="1" type="ORF">EYF80_025125</name>
</gene>
<dbReference type="EMBL" id="SRLO01000249">
    <property type="protein sequence ID" value="TNN64616.1"/>
    <property type="molecule type" value="Genomic_DNA"/>
</dbReference>
<dbReference type="Proteomes" id="UP000314294">
    <property type="component" value="Unassembled WGS sequence"/>
</dbReference>
<dbReference type="AlphaFoldDB" id="A0A4Z2HFW8"/>
<evidence type="ECO:0000313" key="1">
    <source>
        <dbReference type="EMBL" id="TNN64616.1"/>
    </source>
</evidence>
<accession>A0A4Z2HFW8</accession>
<protein>
    <submittedName>
        <fullName evidence="1">Uncharacterized protein</fullName>
    </submittedName>
</protein>
<sequence>MWNRGNICISRSWRRKTCRKKVLVLFCPCRGPVDPQYPGPCGPSVPWTLFTLSSLDPVNPQYPGPC</sequence>
<keyword evidence="2" id="KW-1185">Reference proteome</keyword>
<reference evidence="1 2" key="1">
    <citation type="submission" date="2019-03" db="EMBL/GenBank/DDBJ databases">
        <title>First draft genome of Liparis tanakae, snailfish: a comprehensive survey of snailfish specific genes.</title>
        <authorList>
            <person name="Kim W."/>
            <person name="Song I."/>
            <person name="Jeong J.-H."/>
            <person name="Kim D."/>
            <person name="Kim S."/>
            <person name="Ryu S."/>
            <person name="Song J.Y."/>
            <person name="Lee S.K."/>
        </authorList>
    </citation>
    <scope>NUCLEOTIDE SEQUENCE [LARGE SCALE GENOMIC DNA]</scope>
    <source>
        <tissue evidence="1">Muscle</tissue>
    </source>
</reference>
<organism evidence="1 2">
    <name type="scientific">Liparis tanakae</name>
    <name type="common">Tanaka's snailfish</name>
    <dbReference type="NCBI Taxonomy" id="230148"/>
    <lineage>
        <taxon>Eukaryota</taxon>
        <taxon>Metazoa</taxon>
        <taxon>Chordata</taxon>
        <taxon>Craniata</taxon>
        <taxon>Vertebrata</taxon>
        <taxon>Euteleostomi</taxon>
        <taxon>Actinopterygii</taxon>
        <taxon>Neopterygii</taxon>
        <taxon>Teleostei</taxon>
        <taxon>Neoteleostei</taxon>
        <taxon>Acanthomorphata</taxon>
        <taxon>Eupercaria</taxon>
        <taxon>Perciformes</taxon>
        <taxon>Cottioidei</taxon>
        <taxon>Cottales</taxon>
        <taxon>Liparidae</taxon>
        <taxon>Liparis</taxon>
    </lineage>
</organism>